<dbReference type="PROSITE" id="PS50089">
    <property type="entry name" value="ZF_RING_2"/>
    <property type="match status" value="1"/>
</dbReference>
<dbReference type="SUPFAM" id="SSF57850">
    <property type="entry name" value="RING/U-box"/>
    <property type="match status" value="1"/>
</dbReference>
<feature type="compositionally biased region" description="Low complexity" evidence="9">
    <location>
        <begin position="134"/>
        <end position="169"/>
    </location>
</feature>
<evidence type="ECO:0000313" key="11">
    <source>
        <dbReference type="EMBL" id="KAL3747853.1"/>
    </source>
</evidence>
<proteinExistence type="predicted"/>
<dbReference type="AlphaFoldDB" id="A0ABD3L8J4"/>
<evidence type="ECO:0000256" key="8">
    <source>
        <dbReference type="PROSITE-ProRule" id="PRU00175"/>
    </source>
</evidence>
<dbReference type="EMBL" id="JBJKBG010000003">
    <property type="protein sequence ID" value="KAL3747853.1"/>
    <property type="molecule type" value="Genomic_DNA"/>
</dbReference>
<comment type="subcellular location">
    <subcellularLocation>
        <location evidence="1">Membrane</location>
        <topology evidence="1">Single-pass membrane protein</topology>
    </subcellularLocation>
</comment>
<keyword evidence="4 8" id="KW-0863">Zinc-finger</keyword>
<sequence>MGASSSRARPAPSPPPPPAAAAAVSHRPRRSKLSSLVCGCSPSRAPAEMEDYPNECLVNSAERCDSSVTKFQEPNEEHTVSVGEIQPLLSATGTRAMSTSEETLDEVEGIGVGPKSEDNCLFESKENVPFCRVSGSSTDDFSSDKTSTASSTSFTEQQSSDMVSASVSSNKDVVGDTNNPVSEGVSEILPEVTHARGSSHERIQDEHHRTEATENQASELADAHTRDSVSPTSDFPWAFNSRGDESHLQMTPSAFEFLLSAGEQGQENEGIIHVGIVNISSSVLSDSRNDTGVWDRSRSSRRLFWDVFSRDSSVGRSDSSTTSFSRDDPDYLGFPERYDHFFEGDPRYLGGRIHRSHHRRRRPRSEIWDRLRYGLSENGGRTASCPSGLHPDGLCSCDSFSVSESSTHSSISRIVMLAEALFEVLDEIHRQPVPLSLSAASPAPESVVDSFPLKNYKRTTKAEEGGNGEQCYICLAEYEEEDKIRVLPCHHEYHVACVDKWLKEIQGICPLCRGDVREGFNECPTSNAEISSL</sequence>
<evidence type="ECO:0000256" key="7">
    <source>
        <dbReference type="ARBA" id="ARBA00023136"/>
    </source>
</evidence>
<dbReference type="Gene3D" id="3.30.40.10">
    <property type="entry name" value="Zinc/RING finger domain, C3HC4 (zinc finger)"/>
    <property type="match status" value="1"/>
</dbReference>
<organism evidence="11 12">
    <name type="scientific">Eucalyptus globulus</name>
    <name type="common">Tasmanian blue gum</name>
    <dbReference type="NCBI Taxonomy" id="34317"/>
    <lineage>
        <taxon>Eukaryota</taxon>
        <taxon>Viridiplantae</taxon>
        <taxon>Streptophyta</taxon>
        <taxon>Embryophyta</taxon>
        <taxon>Tracheophyta</taxon>
        <taxon>Spermatophyta</taxon>
        <taxon>Magnoliopsida</taxon>
        <taxon>eudicotyledons</taxon>
        <taxon>Gunneridae</taxon>
        <taxon>Pentapetalae</taxon>
        <taxon>rosids</taxon>
        <taxon>malvids</taxon>
        <taxon>Myrtales</taxon>
        <taxon>Myrtaceae</taxon>
        <taxon>Myrtoideae</taxon>
        <taxon>Eucalypteae</taxon>
        <taxon>Eucalyptus</taxon>
    </lineage>
</organism>
<feature type="region of interest" description="Disordered" evidence="9">
    <location>
        <begin position="133"/>
        <end position="232"/>
    </location>
</feature>
<keyword evidence="7" id="KW-0472">Membrane</keyword>
<dbReference type="GO" id="GO:0008270">
    <property type="term" value="F:zinc ion binding"/>
    <property type="evidence" value="ECO:0007669"/>
    <property type="project" value="UniProtKB-KW"/>
</dbReference>
<dbReference type="SMART" id="SM00184">
    <property type="entry name" value="RING"/>
    <property type="match status" value="1"/>
</dbReference>
<keyword evidence="12" id="KW-1185">Reference proteome</keyword>
<comment type="caution">
    <text evidence="11">The sequence shown here is derived from an EMBL/GenBank/DDBJ whole genome shotgun (WGS) entry which is preliminary data.</text>
</comment>
<feature type="domain" description="RING-type" evidence="10">
    <location>
        <begin position="471"/>
        <end position="513"/>
    </location>
</feature>
<evidence type="ECO:0000256" key="3">
    <source>
        <dbReference type="ARBA" id="ARBA00022723"/>
    </source>
</evidence>
<dbReference type="PANTHER" id="PTHR47168">
    <property type="entry name" value="RING ZINC FINGER DOMAIN SUPERFAMILY PROTEIN-RELATED"/>
    <property type="match status" value="1"/>
</dbReference>
<keyword evidence="6" id="KW-1133">Transmembrane helix</keyword>
<feature type="compositionally biased region" description="Basic and acidic residues" evidence="9">
    <location>
        <begin position="198"/>
        <end position="212"/>
    </location>
</feature>
<accession>A0ABD3L8J4</accession>
<feature type="compositionally biased region" description="Low complexity" evidence="9">
    <location>
        <begin position="1"/>
        <end position="10"/>
    </location>
</feature>
<dbReference type="Proteomes" id="UP001634007">
    <property type="component" value="Unassembled WGS sequence"/>
</dbReference>
<evidence type="ECO:0000256" key="2">
    <source>
        <dbReference type="ARBA" id="ARBA00022692"/>
    </source>
</evidence>
<evidence type="ECO:0000256" key="9">
    <source>
        <dbReference type="SAM" id="MobiDB-lite"/>
    </source>
</evidence>
<name>A0ABD3L8J4_EUCGL</name>
<keyword evidence="5" id="KW-0862">Zinc</keyword>
<evidence type="ECO:0000256" key="5">
    <source>
        <dbReference type="ARBA" id="ARBA00022833"/>
    </source>
</evidence>
<dbReference type="InterPro" id="IPR001841">
    <property type="entry name" value="Znf_RING"/>
</dbReference>
<reference evidence="11 12" key="1">
    <citation type="submission" date="2024-11" db="EMBL/GenBank/DDBJ databases">
        <title>Chromosome-level genome assembly of Eucalyptus globulus Labill. provides insights into its genome evolution.</title>
        <authorList>
            <person name="Li X."/>
        </authorList>
    </citation>
    <scope>NUCLEOTIDE SEQUENCE [LARGE SCALE GENOMIC DNA]</scope>
    <source>
        <strain evidence="11">CL2024</strain>
        <tissue evidence="11">Fresh tender leaves</tissue>
    </source>
</reference>
<feature type="region of interest" description="Disordered" evidence="9">
    <location>
        <begin position="93"/>
        <end position="118"/>
    </location>
</feature>
<gene>
    <name evidence="11" type="ORF">ACJRO7_016636</name>
</gene>
<evidence type="ECO:0000256" key="1">
    <source>
        <dbReference type="ARBA" id="ARBA00004167"/>
    </source>
</evidence>
<dbReference type="InterPro" id="IPR013083">
    <property type="entry name" value="Znf_RING/FYVE/PHD"/>
</dbReference>
<keyword evidence="3" id="KW-0479">Metal-binding</keyword>
<evidence type="ECO:0000313" key="12">
    <source>
        <dbReference type="Proteomes" id="UP001634007"/>
    </source>
</evidence>
<dbReference type="GO" id="GO:0016020">
    <property type="term" value="C:membrane"/>
    <property type="evidence" value="ECO:0007669"/>
    <property type="project" value="UniProtKB-SubCell"/>
</dbReference>
<evidence type="ECO:0000256" key="4">
    <source>
        <dbReference type="ARBA" id="ARBA00022771"/>
    </source>
</evidence>
<evidence type="ECO:0000259" key="10">
    <source>
        <dbReference type="PROSITE" id="PS50089"/>
    </source>
</evidence>
<dbReference type="FunFam" id="3.30.40.10:FF:000388">
    <property type="entry name" value="Putative RING zinc finger domain superfamily protein"/>
    <property type="match status" value="1"/>
</dbReference>
<dbReference type="InterPro" id="IPR051653">
    <property type="entry name" value="E3_ligase_sorting_rcpt"/>
</dbReference>
<feature type="region of interest" description="Disordered" evidence="9">
    <location>
        <begin position="1"/>
        <end position="28"/>
    </location>
</feature>
<dbReference type="PANTHER" id="PTHR47168:SF1">
    <property type="entry name" value="OS02G0798600 PROTEIN"/>
    <property type="match status" value="1"/>
</dbReference>
<protein>
    <recommendedName>
        <fullName evidence="10">RING-type domain-containing protein</fullName>
    </recommendedName>
</protein>
<evidence type="ECO:0000256" key="6">
    <source>
        <dbReference type="ARBA" id="ARBA00022989"/>
    </source>
</evidence>
<keyword evidence="2" id="KW-0812">Transmembrane</keyword>
<dbReference type="Pfam" id="PF13639">
    <property type="entry name" value="zf-RING_2"/>
    <property type="match status" value="1"/>
</dbReference>